<sequence length="53" mass="5651">MEIAIAMAIFAAAAYFVIRSLGRSSSGDCGSCGSCSTRCSSFKDDDTMKFIDR</sequence>
<organism evidence="1 2">
    <name type="scientific">Youngiibacter fragilis 232.1</name>
    <dbReference type="NCBI Taxonomy" id="994573"/>
    <lineage>
        <taxon>Bacteria</taxon>
        <taxon>Bacillati</taxon>
        <taxon>Bacillota</taxon>
        <taxon>Clostridia</taxon>
        <taxon>Eubacteriales</taxon>
        <taxon>Clostridiaceae</taxon>
        <taxon>Youngiibacter</taxon>
    </lineage>
</organism>
<protein>
    <recommendedName>
        <fullName evidence="3">FeoB-associated Cys-rich membrane protein</fullName>
    </recommendedName>
</protein>
<dbReference type="EMBL" id="AXUN02000042">
    <property type="protein sequence ID" value="ETA82106.1"/>
    <property type="molecule type" value="Genomic_DNA"/>
</dbReference>
<evidence type="ECO:0000313" key="1">
    <source>
        <dbReference type="EMBL" id="ETA82106.1"/>
    </source>
</evidence>
<dbReference type="AlphaFoldDB" id="V7I9Z6"/>
<name>V7I9Z6_9CLOT</name>
<comment type="caution">
    <text evidence="1">The sequence shown here is derived from an EMBL/GenBank/DDBJ whole genome shotgun (WGS) entry which is preliminary data.</text>
</comment>
<evidence type="ECO:0008006" key="3">
    <source>
        <dbReference type="Google" id="ProtNLM"/>
    </source>
</evidence>
<dbReference type="Proteomes" id="UP000017747">
    <property type="component" value="Unassembled WGS sequence"/>
</dbReference>
<accession>V7I9Z6</accession>
<dbReference type="STRING" id="994573.T472_0202940"/>
<keyword evidence="2" id="KW-1185">Reference proteome</keyword>
<evidence type="ECO:0000313" key="2">
    <source>
        <dbReference type="Proteomes" id="UP000017747"/>
    </source>
</evidence>
<proteinExistence type="predicted"/>
<reference evidence="1 2" key="1">
    <citation type="journal article" date="2014" name="Genome Announc.">
        <title>Genome Sequence of Youngiibacter fragilis, the Type Strain of the Genus Youngiibacter.</title>
        <authorList>
            <person name="Wawrik C.B."/>
            <person name="Callaghan A.V."/>
            <person name="Stamps B.W."/>
            <person name="Wawrik B."/>
        </authorList>
    </citation>
    <scope>NUCLEOTIDE SEQUENCE [LARGE SCALE GENOMIC DNA]</scope>
    <source>
        <strain evidence="1 2">232.1</strain>
    </source>
</reference>
<gene>
    <name evidence="1" type="ORF">T472_0202940</name>
</gene>
<dbReference type="RefSeq" id="WP_023388524.1">
    <property type="nucleotide sequence ID" value="NZ_AXUN02000042.1"/>
</dbReference>
<dbReference type="Pfam" id="PF12669">
    <property type="entry name" value="FeoB_associated"/>
    <property type="match status" value="1"/>
</dbReference>